<evidence type="ECO:0000313" key="4">
    <source>
        <dbReference type="Proteomes" id="UP000616595"/>
    </source>
</evidence>
<dbReference type="EMBL" id="WJBD01000005">
    <property type="protein sequence ID" value="MBC3887854.1"/>
    <property type="molecule type" value="Genomic_DNA"/>
</dbReference>
<dbReference type="Pfam" id="PF07538">
    <property type="entry name" value="ChW"/>
    <property type="match status" value="3"/>
</dbReference>
<name>A0A923KP74_9FIRM</name>
<feature type="domain" description="Deacetylase PdaC" evidence="2">
    <location>
        <begin position="210"/>
        <end position="302"/>
    </location>
</feature>
<dbReference type="InterPro" id="IPR025303">
    <property type="entry name" value="PdaC"/>
</dbReference>
<accession>A0A923KP74</accession>
<proteinExistence type="predicted"/>
<reference evidence="3" key="2">
    <citation type="submission" date="2020-10" db="EMBL/GenBank/DDBJ databases">
        <title>Comparative genomics of the Acetobacterium genus.</title>
        <authorList>
            <person name="Marshall C."/>
            <person name="May H."/>
            <person name="Norman S."/>
        </authorList>
    </citation>
    <scope>NUCLEOTIDE SEQUENCE</scope>
    <source>
        <strain evidence="3">DER-2019</strain>
    </source>
</reference>
<dbReference type="OrthoDB" id="1777177at2"/>
<feature type="domain" description="DUF3298" evidence="1">
    <location>
        <begin position="328"/>
        <end position="396"/>
    </location>
</feature>
<evidence type="ECO:0000313" key="3">
    <source>
        <dbReference type="EMBL" id="MBC3887854.1"/>
    </source>
</evidence>
<dbReference type="AlphaFoldDB" id="A0A923KP74"/>
<evidence type="ECO:0000259" key="2">
    <source>
        <dbReference type="Pfam" id="PF13739"/>
    </source>
</evidence>
<dbReference type="InterPro" id="IPR037126">
    <property type="entry name" value="PdaC/RsiV-like_sf"/>
</dbReference>
<dbReference type="Gene3D" id="3.30.565.40">
    <property type="entry name" value="Fervidobacterium nodosum Rt17-B1 like"/>
    <property type="match status" value="1"/>
</dbReference>
<dbReference type="InterPro" id="IPR006637">
    <property type="entry name" value="ChW"/>
</dbReference>
<dbReference type="Proteomes" id="UP000616595">
    <property type="component" value="Unassembled WGS sequence"/>
</dbReference>
<comment type="caution">
    <text evidence="3">The sequence shown here is derived from an EMBL/GenBank/DDBJ whole genome shotgun (WGS) entry which is preliminary data.</text>
</comment>
<organism evidence="3 4">
    <name type="scientific">Acetobacterium paludosum</name>
    <dbReference type="NCBI Taxonomy" id="52693"/>
    <lineage>
        <taxon>Bacteria</taxon>
        <taxon>Bacillati</taxon>
        <taxon>Bacillota</taxon>
        <taxon>Clostridia</taxon>
        <taxon>Eubacteriales</taxon>
        <taxon>Eubacteriaceae</taxon>
        <taxon>Acetobacterium</taxon>
    </lineage>
</organism>
<dbReference type="Pfam" id="PF13739">
    <property type="entry name" value="PdaC"/>
    <property type="match status" value="1"/>
</dbReference>
<gene>
    <name evidence="3" type="ORF">GH810_05975</name>
</gene>
<dbReference type="RefSeq" id="WP_148567356.1">
    <property type="nucleotide sequence ID" value="NZ_RXYA01000009.1"/>
</dbReference>
<dbReference type="SMART" id="SM00728">
    <property type="entry name" value="ChW"/>
    <property type="match status" value="3"/>
</dbReference>
<dbReference type="Pfam" id="PF11738">
    <property type="entry name" value="DUF3298"/>
    <property type="match status" value="1"/>
</dbReference>
<evidence type="ECO:0000259" key="1">
    <source>
        <dbReference type="Pfam" id="PF11738"/>
    </source>
</evidence>
<keyword evidence="4" id="KW-1185">Reference proteome</keyword>
<dbReference type="InterPro" id="IPR021729">
    <property type="entry name" value="DUF3298"/>
</dbReference>
<dbReference type="Gene3D" id="3.90.640.20">
    <property type="entry name" value="Heat-shock cognate protein, ATPase"/>
    <property type="match status" value="1"/>
</dbReference>
<sequence>MNNKFTRMTGLLLTILMLLVLALPQSIMAEPVQLNWPSCNYRTHVQNIGWQDWKTAGQTSGTFGQSLRLEAIEITVNDEGNDLGVEYQTHVQNIGWQELKYDGETSGTYGQSLRLEAIRIQLTGSSANLFDVYYRVHAQNLGWLGWAKNGDSAGSAGLSYRLEAIEIVVVGKGHAAPGSTLRPFVSVYSMGIAQTQEENYYDVNTAKWVYASRYERPVFYDNSLVQLNLSVFYEALENSWVQANNAELTTFINAYTTNPAFRQNLIGKYENIVNAAISYNNNNIISVTQDQYTYTGGAHGNSELTAHSFCTKTGDELTLGDIMAIPDNQISPKLTTEFQNLKNTDPRYADIDLTAIASKLNANSHYYLTDAGVCVYFNPYEVAYGAVGRVELIIPYTRTDLLADIETLI</sequence>
<protein>
    <submittedName>
        <fullName evidence="3">DUF4163 domain-containing protein</fullName>
    </submittedName>
</protein>
<reference evidence="3" key="1">
    <citation type="submission" date="2019-10" db="EMBL/GenBank/DDBJ databases">
        <authorList>
            <person name="Ross D.E."/>
            <person name="Gulliver D."/>
        </authorList>
    </citation>
    <scope>NUCLEOTIDE SEQUENCE</scope>
    <source>
        <strain evidence="3">DER-2019</strain>
    </source>
</reference>